<protein>
    <submittedName>
        <fullName evidence="2">Uncharacterized protein</fullName>
    </submittedName>
</protein>
<accession>A0A375Z1Q5</accession>
<organism evidence="2 3">
    <name type="scientific">Mycobacterium shimoidei</name>
    <dbReference type="NCBI Taxonomy" id="29313"/>
    <lineage>
        <taxon>Bacteria</taxon>
        <taxon>Bacillati</taxon>
        <taxon>Actinomycetota</taxon>
        <taxon>Actinomycetes</taxon>
        <taxon>Mycobacteriales</taxon>
        <taxon>Mycobacteriaceae</taxon>
        <taxon>Mycobacterium</taxon>
    </lineage>
</organism>
<gene>
    <name evidence="2" type="ORF">MSP7336_03276</name>
</gene>
<feature type="transmembrane region" description="Helical" evidence="1">
    <location>
        <begin position="7"/>
        <end position="27"/>
    </location>
</feature>
<name>A0A375Z1Q5_MYCSH</name>
<reference evidence="2 3" key="1">
    <citation type="submission" date="2018-05" db="EMBL/GenBank/DDBJ databases">
        <authorList>
            <consortium name="IHU Genomes"/>
        </authorList>
    </citation>
    <scope>NUCLEOTIDE SEQUENCE [LARGE SCALE GENOMIC DNA]</scope>
    <source>
        <strain evidence="2 3">P7336</strain>
    </source>
</reference>
<sequence length="38" mass="4530">MTALLDALIIAMLVLILFGLNSLQSWLERWDRERHFED</sequence>
<dbReference type="AlphaFoldDB" id="A0A375Z1Q5"/>
<dbReference type="Proteomes" id="UP000252015">
    <property type="component" value="Unassembled WGS sequence"/>
</dbReference>
<keyword evidence="1" id="KW-0812">Transmembrane</keyword>
<proteinExistence type="predicted"/>
<dbReference type="EMBL" id="UEGW01000001">
    <property type="protein sequence ID" value="SRX95012.1"/>
    <property type="molecule type" value="Genomic_DNA"/>
</dbReference>
<keyword evidence="1" id="KW-1133">Transmembrane helix</keyword>
<evidence type="ECO:0000313" key="2">
    <source>
        <dbReference type="EMBL" id="SRX95012.1"/>
    </source>
</evidence>
<keyword evidence="1" id="KW-0472">Membrane</keyword>
<evidence type="ECO:0000313" key="3">
    <source>
        <dbReference type="Proteomes" id="UP000252015"/>
    </source>
</evidence>
<evidence type="ECO:0000256" key="1">
    <source>
        <dbReference type="SAM" id="Phobius"/>
    </source>
</evidence>
<keyword evidence="3" id="KW-1185">Reference proteome</keyword>